<protein>
    <submittedName>
        <fullName evidence="1">Uncharacterized protein</fullName>
    </submittedName>
</protein>
<comment type="caution">
    <text evidence="1">The sequence shown here is derived from an EMBL/GenBank/DDBJ whole genome shotgun (WGS) entry which is preliminary data.</text>
</comment>
<evidence type="ECO:0000313" key="1">
    <source>
        <dbReference type="EMBL" id="HGU33794.1"/>
    </source>
</evidence>
<sequence length="192" mass="21325">MTDRLNRISSLMGEIHHTLKSTRTIEVKLALTPEEYERFKSLKGKDDRERILQAIRNVTAPTGKESVDIPESRIEPIVASLAHPKPEPFKELKNPSQALIEELSISVAPADEPHPPVSPAVRKKASAKCPRCNEPLMIPELNASRLPMEVKCSNCGAKCLIKTKTNTGKPEKTAFDPIEDSSFGNIFDMLSR</sequence>
<gene>
    <name evidence="1" type="ORF">ENS29_13210</name>
</gene>
<name>A0A7C4VZ58_9BACT</name>
<accession>A0A7C4VZ58</accession>
<proteinExistence type="predicted"/>
<dbReference type="EMBL" id="DSUH01000304">
    <property type="protein sequence ID" value="HGU33794.1"/>
    <property type="molecule type" value="Genomic_DNA"/>
</dbReference>
<reference evidence="1" key="1">
    <citation type="journal article" date="2020" name="mSystems">
        <title>Genome- and Community-Level Interaction Insights into Carbon Utilization and Element Cycling Functions of Hydrothermarchaeota in Hydrothermal Sediment.</title>
        <authorList>
            <person name="Zhou Z."/>
            <person name="Liu Y."/>
            <person name="Xu W."/>
            <person name="Pan J."/>
            <person name="Luo Z.H."/>
            <person name="Li M."/>
        </authorList>
    </citation>
    <scope>NUCLEOTIDE SEQUENCE [LARGE SCALE GENOMIC DNA]</scope>
    <source>
        <strain evidence="1">SpSt-477</strain>
    </source>
</reference>
<organism evidence="1">
    <name type="scientific">Desulfatirhabdium butyrativorans</name>
    <dbReference type="NCBI Taxonomy" id="340467"/>
    <lineage>
        <taxon>Bacteria</taxon>
        <taxon>Pseudomonadati</taxon>
        <taxon>Thermodesulfobacteriota</taxon>
        <taxon>Desulfobacteria</taxon>
        <taxon>Desulfobacterales</taxon>
        <taxon>Desulfatirhabdiaceae</taxon>
        <taxon>Desulfatirhabdium</taxon>
    </lineage>
</organism>
<dbReference type="AlphaFoldDB" id="A0A7C4VZ58"/>